<reference evidence="1 2" key="1">
    <citation type="submission" date="2019-12" db="EMBL/GenBank/DDBJ databases">
        <authorList>
            <person name="Huq M.A."/>
        </authorList>
    </citation>
    <scope>NUCLEOTIDE SEQUENCE [LARGE SCALE GENOMIC DNA]</scope>
    <source>
        <strain evidence="1 2">MAH-34</strain>
    </source>
</reference>
<comment type="caution">
    <text evidence="1">The sequence shown here is derived from an EMBL/GenBank/DDBJ whole genome shotgun (WGS) entry which is preliminary data.</text>
</comment>
<gene>
    <name evidence="1" type="ORF">GON05_08380</name>
</gene>
<evidence type="ECO:0000313" key="1">
    <source>
        <dbReference type="EMBL" id="MVQ34668.1"/>
    </source>
</evidence>
<sequence length="219" mass="24750">MTNPAAMPLDFLMLDSGAIFSEQTVRGGESNPRAKVLDQYDLPSYDLLGAGHKFLIIDEFIDQELMAQQRARIRAFLDQGNILSFGGHLFRSWIPGASAFIPKTIHSHHDYLVTVGDHPIFEGVRSEDITYNKGVAGFFSRGHHPVPEGAEILLRLAGAEPITYIDRQSSEGTIVVHAGRNLLNYRQSDTSTGRIGEQFHRFLYEEHERLQQRQRRAYV</sequence>
<name>A0ABW9U3S0_9BACL</name>
<proteinExistence type="predicted"/>
<evidence type="ECO:0000313" key="2">
    <source>
        <dbReference type="Proteomes" id="UP000467637"/>
    </source>
</evidence>
<dbReference type="Proteomes" id="UP000467637">
    <property type="component" value="Unassembled WGS sequence"/>
</dbReference>
<dbReference type="RefSeq" id="WP_157318694.1">
    <property type="nucleotide sequence ID" value="NZ_WSEM01000008.1"/>
</dbReference>
<dbReference type="EMBL" id="WSEM01000008">
    <property type="protein sequence ID" value="MVQ34668.1"/>
    <property type="molecule type" value="Genomic_DNA"/>
</dbReference>
<accession>A0ABW9U3S0</accession>
<protein>
    <submittedName>
        <fullName evidence="1">Phosphate starvation-inducible protein PhoH</fullName>
    </submittedName>
</protein>
<keyword evidence="2" id="KW-1185">Reference proteome</keyword>
<organism evidence="1 2">
    <name type="scientific">Paenibacillus anseongense</name>
    <dbReference type="NCBI Taxonomy" id="2682845"/>
    <lineage>
        <taxon>Bacteria</taxon>
        <taxon>Bacillati</taxon>
        <taxon>Bacillota</taxon>
        <taxon>Bacilli</taxon>
        <taxon>Bacillales</taxon>
        <taxon>Paenibacillaceae</taxon>
        <taxon>Paenibacillus</taxon>
    </lineage>
</organism>